<dbReference type="GO" id="GO:0005737">
    <property type="term" value="C:cytoplasm"/>
    <property type="evidence" value="ECO:0007669"/>
    <property type="project" value="TreeGrafter"/>
</dbReference>
<evidence type="ECO:0000313" key="3">
    <source>
        <dbReference type="Proteomes" id="UP000198531"/>
    </source>
</evidence>
<dbReference type="OrthoDB" id="267941at2157"/>
<accession>A0A1I6HJX2</accession>
<dbReference type="RefSeq" id="WP_089807475.1">
    <property type="nucleotide sequence ID" value="NZ_FOYT01000002.1"/>
</dbReference>
<dbReference type="PROSITE" id="PS51352">
    <property type="entry name" value="THIOREDOXIN_2"/>
    <property type="match status" value="1"/>
</dbReference>
<name>A0A1I6HJX2_9EURY</name>
<dbReference type="Proteomes" id="UP000198531">
    <property type="component" value="Unassembled WGS sequence"/>
</dbReference>
<dbReference type="InterPro" id="IPR036249">
    <property type="entry name" value="Thioredoxin-like_sf"/>
</dbReference>
<dbReference type="Pfam" id="PF00085">
    <property type="entry name" value="Thioredoxin"/>
    <property type="match status" value="1"/>
</dbReference>
<keyword evidence="3" id="KW-1185">Reference proteome</keyword>
<dbReference type="InterPro" id="IPR013766">
    <property type="entry name" value="Thioredoxin_domain"/>
</dbReference>
<proteinExistence type="predicted"/>
<gene>
    <name evidence="2" type="ORF">SAMN04487947_2159</name>
</gene>
<dbReference type="GO" id="GO:0015035">
    <property type="term" value="F:protein-disulfide reductase activity"/>
    <property type="evidence" value="ECO:0007669"/>
    <property type="project" value="TreeGrafter"/>
</dbReference>
<reference evidence="3" key="1">
    <citation type="submission" date="2016-10" db="EMBL/GenBank/DDBJ databases">
        <authorList>
            <person name="Varghese N."/>
            <person name="Submissions S."/>
        </authorList>
    </citation>
    <scope>NUCLEOTIDE SEQUENCE [LARGE SCALE GENOMIC DNA]</scope>
    <source>
        <strain evidence="3">CGMCC 1.7736</strain>
    </source>
</reference>
<dbReference type="AlphaFoldDB" id="A0A1I6HJX2"/>
<evidence type="ECO:0000313" key="2">
    <source>
        <dbReference type="EMBL" id="SFR54741.1"/>
    </source>
</evidence>
<dbReference type="CDD" id="cd02947">
    <property type="entry name" value="TRX_family"/>
    <property type="match status" value="1"/>
</dbReference>
<evidence type="ECO:0000259" key="1">
    <source>
        <dbReference type="PROSITE" id="PS51352"/>
    </source>
</evidence>
<sequence>MSADTPSDAAPNRPVSVETEAELDELVRENDLVLVEFYTEGCGICRSIEPVLGNVARAHEDLTVVLVNPRDDPPLIDRFNVRSVPMLVLFEDGERVGTLAEGFQGGSAIDDFVAETRSDAP</sequence>
<protein>
    <submittedName>
        <fullName evidence="2">Thioredoxin</fullName>
    </submittedName>
</protein>
<feature type="domain" description="Thioredoxin" evidence="1">
    <location>
        <begin position="4"/>
        <end position="121"/>
    </location>
</feature>
<dbReference type="PANTHER" id="PTHR45663">
    <property type="entry name" value="GEO12009P1"/>
    <property type="match status" value="1"/>
</dbReference>
<dbReference type="Gene3D" id="3.40.30.10">
    <property type="entry name" value="Glutaredoxin"/>
    <property type="match status" value="1"/>
</dbReference>
<dbReference type="SUPFAM" id="SSF52833">
    <property type="entry name" value="Thioredoxin-like"/>
    <property type="match status" value="1"/>
</dbReference>
<organism evidence="2 3">
    <name type="scientific">Halogeometricum rufum</name>
    <dbReference type="NCBI Taxonomy" id="553469"/>
    <lineage>
        <taxon>Archaea</taxon>
        <taxon>Methanobacteriati</taxon>
        <taxon>Methanobacteriota</taxon>
        <taxon>Stenosarchaea group</taxon>
        <taxon>Halobacteria</taxon>
        <taxon>Halobacteriales</taxon>
        <taxon>Haloferacaceae</taxon>
        <taxon>Halogeometricum</taxon>
    </lineage>
</organism>
<dbReference type="EMBL" id="FOYT01000002">
    <property type="protein sequence ID" value="SFR54741.1"/>
    <property type="molecule type" value="Genomic_DNA"/>
</dbReference>
<dbReference type="STRING" id="553469.SAMN04487947_2159"/>
<dbReference type="PANTHER" id="PTHR45663:SF11">
    <property type="entry name" value="GEO12009P1"/>
    <property type="match status" value="1"/>
</dbReference>